<dbReference type="Pfam" id="PF00305">
    <property type="entry name" value="Lipoxygenase"/>
    <property type="match status" value="1"/>
</dbReference>
<keyword evidence="4" id="KW-0560">Oxidoreductase</keyword>
<keyword evidence="2" id="KW-0479">Metal-binding</keyword>
<dbReference type="Proteomes" id="UP001166093">
    <property type="component" value="Unassembled WGS sequence"/>
</dbReference>
<evidence type="ECO:0000256" key="4">
    <source>
        <dbReference type="ARBA" id="ARBA00023002"/>
    </source>
</evidence>
<evidence type="ECO:0000256" key="2">
    <source>
        <dbReference type="ARBA" id="ARBA00022723"/>
    </source>
</evidence>
<keyword evidence="8" id="KW-1185">Reference proteome</keyword>
<dbReference type="PROSITE" id="PS51393">
    <property type="entry name" value="LIPOXYGENASE_3"/>
    <property type="match status" value="1"/>
</dbReference>
<evidence type="ECO:0000256" key="5">
    <source>
        <dbReference type="SAM" id="Coils"/>
    </source>
</evidence>
<dbReference type="InterPro" id="IPR001885">
    <property type="entry name" value="LipOase_mml"/>
</dbReference>
<dbReference type="PRINTS" id="PR00467">
    <property type="entry name" value="MAMLPOXGNASE"/>
</dbReference>
<evidence type="ECO:0000313" key="7">
    <source>
        <dbReference type="EMBL" id="MBN3273118.1"/>
    </source>
</evidence>
<feature type="non-terminal residue" evidence="7">
    <location>
        <position position="1"/>
    </location>
</feature>
<accession>A0ABS2XGE4</accession>
<dbReference type="PRINTS" id="PR00087">
    <property type="entry name" value="LIPOXYGENASE"/>
</dbReference>
<proteinExistence type="inferred from homology"/>
<evidence type="ECO:0000259" key="6">
    <source>
        <dbReference type="PROSITE" id="PS51393"/>
    </source>
</evidence>
<evidence type="ECO:0000313" key="8">
    <source>
        <dbReference type="Proteomes" id="UP001166093"/>
    </source>
</evidence>
<dbReference type="PROSITE" id="PS00081">
    <property type="entry name" value="LIPOXYGENASE_2"/>
    <property type="match status" value="1"/>
</dbReference>
<gene>
    <name evidence="7" type="primary">Alox12_0</name>
    <name evidence="7" type="ORF">GTO93_0006129</name>
</gene>
<sequence length="454" mass="51876">SPLSEYVMDHWKEDWFFGFQFLNGSNPGMIQQCQKLPRNFPVSADMVQASLRAGTTLSKEMKAGNIYLMDYAILDGLPANVIRGKQQHLAAPLCLLYEHPEKGLLPLAIQLGQTPGPGTPVFLPSDPPLAWLLSKIWVRNSDFQIFQILTHLLRTHLVMEVFCVATLRQLPAVHPVYKLLIPHLRYTLEINTRARSQLISNDGIFKRVSSTGGSALLLLSQREFKILSYESLQPRLDFQRRGVTKLRDYFYREDSLMLWDTIQSYVSGLVSLYYSSDAEVTQDSELQLWIRDITEEGFRDVPQFGLSSELRSRKELVTLLSVVIFTASVQHAATNNGQFDWCAWVPNTPCTMRLPPPTCKGSVTMEMIMETLPDISQSCVEMAITWHLGRAQPDAIPLGRHTEEYFTEEAAQAEIRKFNETLKEIEQKIEERNQSLELKYEYLKPSRIENSITI</sequence>
<evidence type="ECO:0000256" key="3">
    <source>
        <dbReference type="ARBA" id="ARBA00022964"/>
    </source>
</evidence>
<feature type="coiled-coil region" evidence="5">
    <location>
        <begin position="408"/>
        <end position="439"/>
    </location>
</feature>
<dbReference type="InterPro" id="IPR036226">
    <property type="entry name" value="LipOase_C_sf"/>
</dbReference>
<dbReference type="SUPFAM" id="SSF48484">
    <property type="entry name" value="Lipoxigenase"/>
    <property type="match status" value="1"/>
</dbReference>
<name>A0ABS2XGE4_POLSP</name>
<keyword evidence="3" id="KW-0223">Dioxygenase</keyword>
<reference evidence="7" key="1">
    <citation type="journal article" date="2021" name="Cell">
        <title>Tracing the genetic footprints of vertebrate landing in non-teleost ray-finned fishes.</title>
        <authorList>
            <person name="Bi X."/>
            <person name="Wang K."/>
            <person name="Yang L."/>
            <person name="Pan H."/>
            <person name="Jiang H."/>
            <person name="Wei Q."/>
            <person name="Fang M."/>
            <person name="Yu H."/>
            <person name="Zhu C."/>
            <person name="Cai Y."/>
            <person name="He Y."/>
            <person name="Gan X."/>
            <person name="Zeng H."/>
            <person name="Yu D."/>
            <person name="Zhu Y."/>
            <person name="Jiang H."/>
            <person name="Qiu Q."/>
            <person name="Yang H."/>
            <person name="Zhang Y.E."/>
            <person name="Wang W."/>
            <person name="Zhu M."/>
            <person name="He S."/>
            <person name="Zhang G."/>
        </authorList>
    </citation>
    <scope>NUCLEOTIDE SEQUENCE</scope>
    <source>
        <strain evidence="7">Pddl_001</strain>
    </source>
</reference>
<dbReference type="EMBL" id="JAAWVQ010027757">
    <property type="protein sequence ID" value="MBN3273118.1"/>
    <property type="molecule type" value="Genomic_DNA"/>
</dbReference>
<dbReference type="Gene3D" id="1.20.245.10">
    <property type="entry name" value="Lipoxygenase-1, Domain 5"/>
    <property type="match status" value="1"/>
</dbReference>
<feature type="non-terminal residue" evidence="7">
    <location>
        <position position="454"/>
    </location>
</feature>
<dbReference type="InterPro" id="IPR020834">
    <property type="entry name" value="LipOase_CS"/>
</dbReference>
<comment type="caution">
    <text evidence="7">The sequence shown here is derived from an EMBL/GenBank/DDBJ whole genome shotgun (WGS) entry which is preliminary data.</text>
</comment>
<comment type="similarity">
    <text evidence="1">Belongs to the lipoxygenase family.</text>
</comment>
<dbReference type="InterPro" id="IPR000907">
    <property type="entry name" value="LipOase"/>
</dbReference>
<dbReference type="Gene3D" id="3.10.450.60">
    <property type="match status" value="1"/>
</dbReference>
<dbReference type="InterPro" id="IPR013819">
    <property type="entry name" value="LipOase_C"/>
</dbReference>
<feature type="domain" description="Lipoxygenase" evidence="6">
    <location>
        <begin position="1"/>
        <end position="454"/>
    </location>
</feature>
<evidence type="ECO:0000256" key="1">
    <source>
        <dbReference type="ARBA" id="ARBA00009419"/>
    </source>
</evidence>
<organism evidence="7 8">
    <name type="scientific">Polyodon spathula</name>
    <name type="common">North American paddlefish</name>
    <name type="synonym">Squalus spathula</name>
    <dbReference type="NCBI Taxonomy" id="7913"/>
    <lineage>
        <taxon>Eukaryota</taxon>
        <taxon>Metazoa</taxon>
        <taxon>Chordata</taxon>
        <taxon>Craniata</taxon>
        <taxon>Vertebrata</taxon>
        <taxon>Euteleostomi</taxon>
        <taxon>Actinopterygii</taxon>
        <taxon>Chondrostei</taxon>
        <taxon>Acipenseriformes</taxon>
        <taxon>Polyodontidae</taxon>
        <taxon>Polyodon</taxon>
    </lineage>
</organism>
<keyword evidence="5" id="KW-0175">Coiled coil</keyword>
<dbReference type="PANTHER" id="PTHR11771">
    <property type="entry name" value="LIPOXYGENASE"/>
    <property type="match status" value="1"/>
</dbReference>
<protein>
    <submittedName>
        <fullName evidence="7">LOX12 protein</fullName>
    </submittedName>
</protein>